<keyword evidence="1" id="KW-0812">Transmembrane</keyword>
<dbReference type="AlphaFoldDB" id="A0A7W4W038"/>
<dbReference type="InterPro" id="IPR046177">
    <property type="entry name" value="DUF6186"/>
</dbReference>
<reference evidence="2 3" key="1">
    <citation type="submission" date="2020-08" db="EMBL/GenBank/DDBJ databases">
        <title>Sequencing the genomes of 1000 actinobacteria strains.</title>
        <authorList>
            <person name="Klenk H.-P."/>
        </authorList>
    </citation>
    <scope>NUCLEOTIDE SEQUENCE [LARGE SCALE GENOMIC DNA]</scope>
    <source>
        <strain evidence="2 3">DSM 105498</strain>
    </source>
</reference>
<evidence type="ECO:0000313" key="3">
    <source>
        <dbReference type="Proteomes" id="UP000589626"/>
    </source>
</evidence>
<gene>
    <name evidence="2" type="ORF">FHU40_004834</name>
</gene>
<proteinExistence type="predicted"/>
<dbReference type="RefSeq" id="WP_183594977.1">
    <property type="nucleotide sequence ID" value="NZ_JACHWR010000004.1"/>
</dbReference>
<sequence length="67" mass="7631">MTSYVVTVAAYLGVLGLALAVEVVAFATPRLWASFGQVVTWALRRRSTQLGLLLAWWWLGWHWVTQR</sequence>
<comment type="caution">
    <text evidence="2">The sequence shown here is derived from an EMBL/GenBank/DDBJ whole genome shotgun (WGS) entry which is preliminary data.</text>
</comment>
<evidence type="ECO:0000313" key="2">
    <source>
        <dbReference type="EMBL" id="MBB3044981.1"/>
    </source>
</evidence>
<keyword evidence="1" id="KW-1133">Transmembrane helix</keyword>
<dbReference type="Proteomes" id="UP000589626">
    <property type="component" value="Unassembled WGS sequence"/>
</dbReference>
<feature type="transmembrane region" description="Helical" evidence="1">
    <location>
        <begin position="48"/>
        <end position="64"/>
    </location>
</feature>
<dbReference type="Pfam" id="PF19684">
    <property type="entry name" value="DUF6186"/>
    <property type="match status" value="1"/>
</dbReference>
<dbReference type="EMBL" id="JACHWR010000004">
    <property type="protein sequence ID" value="MBB3044981.1"/>
    <property type="molecule type" value="Genomic_DNA"/>
</dbReference>
<accession>A0A7W4W038</accession>
<feature type="transmembrane region" description="Helical" evidence="1">
    <location>
        <begin position="6"/>
        <end position="27"/>
    </location>
</feature>
<protein>
    <submittedName>
        <fullName evidence="2">Uncharacterized protein</fullName>
    </submittedName>
</protein>
<name>A0A7W4W038_9ACTN</name>
<evidence type="ECO:0000256" key="1">
    <source>
        <dbReference type="SAM" id="Phobius"/>
    </source>
</evidence>
<organism evidence="2 3">
    <name type="scientific">Nocardioides soli</name>
    <dbReference type="NCBI Taxonomy" id="1036020"/>
    <lineage>
        <taxon>Bacteria</taxon>
        <taxon>Bacillati</taxon>
        <taxon>Actinomycetota</taxon>
        <taxon>Actinomycetes</taxon>
        <taxon>Propionibacteriales</taxon>
        <taxon>Nocardioidaceae</taxon>
        <taxon>Nocardioides</taxon>
    </lineage>
</organism>
<keyword evidence="1" id="KW-0472">Membrane</keyword>
<keyword evidence="3" id="KW-1185">Reference proteome</keyword>